<dbReference type="Gene3D" id="1.10.510.10">
    <property type="entry name" value="Transferase(Phosphotransferase) domain 1"/>
    <property type="match status" value="1"/>
</dbReference>
<feature type="region of interest" description="Disordered" evidence="12">
    <location>
        <begin position="400"/>
        <end position="505"/>
    </location>
</feature>
<feature type="compositionally biased region" description="Basic and acidic residues" evidence="12">
    <location>
        <begin position="40"/>
        <end position="61"/>
    </location>
</feature>
<dbReference type="GO" id="GO:0000045">
    <property type="term" value="P:autophagosome assembly"/>
    <property type="evidence" value="ECO:0007669"/>
    <property type="project" value="TreeGrafter"/>
</dbReference>
<keyword evidence="8" id="KW-0653">Protein transport</keyword>
<evidence type="ECO:0000256" key="8">
    <source>
        <dbReference type="ARBA" id="ARBA00022927"/>
    </source>
</evidence>
<dbReference type="InterPro" id="IPR045269">
    <property type="entry name" value="Atg1-like"/>
</dbReference>
<dbReference type="InterPro" id="IPR022708">
    <property type="entry name" value="Atg1-like_tMIT"/>
</dbReference>
<evidence type="ECO:0000256" key="12">
    <source>
        <dbReference type="SAM" id="MobiDB-lite"/>
    </source>
</evidence>
<feature type="binding site" evidence="11">
    <location>
        <position position="105"/>
    </location>
    <ligand>
        <name>ATP</name>
        <dbReference type="ChEBI" id="CHEBI:30616"/>
    </ligand>
</feature>
<comment type="caution">
    <text evidence="14">The sequence shown here is derived from an EMBL/GenBank/DDBJ whole genome shotgun (WGS) entry which is preliminary data.</text>
</comment>
<evidence type="ECO:0000256" key="4">
    <source>
        <dbReference type="ARBA" id="ARBA00022679"/>
    </source>
</evidence>
<dbReference type="PROSITE" id="PS00108">
    <property type="entry name" value="PROTEIN_KINASE_ST"/>
    <property type="match status" value="1"/>
</dbReference>
<keyword evidence="15" id="KW-1185">Reference proteome</keyword>
<dbReference type="SMART" id="SM00220">
    <property type="entry name" value="S_TKc"/>
    <property type="match status" value="1"/>
</dbReference>
<dbReference type="Pfam" id="PF12063">
    <property type="entry name" value="ATG1-like_MIT1"/>
    <property type="match status" value="1"/>
</dbReference>
<dbReference type="InterPro" id="IPR000719">
    <property type="entry name" value="Prot_kinase_dom"/>
</dbReference>
<dbReference type="GO" id="GO:0005829">
    <property type="term" value="C:cytosol"/>
    <property type="evidence" value="ECO:0007669"/>
    <property type="project" value="TreeGrafter"/>
</dbReference>
<keyword evidence="14" id="KW-0723">Serine/threonine-protein kinase</keyword>
<accession>A0AAV5RNP4</accession>
<dbReference type="GO" id="GO:0010506">
    <property type="term" value="P:regulation of autophagy"/>
    <property type="evidence" value="ECO:0007669"/>
    <property type="project" value="InterPro"/>
</dbReference>
<keyword evidence="6 14" id="KW-0418">Kinase</keyword>
<evidence type="ECO:0000256" key="11">
    <source>
        <dbReference type="PROSITE-ProRule" id="PRU10141"/>
    </source>
</evidence>
<dbReference type="GO" id="GO:0034045">
    <property type="term" value="C:phagophore assembly site membrane"/>
    <property type="evidence" value="ECO:0007669"/>
    <property type="project" value="TreeGrafter"/>
</dbReference>
<dbReference type="GO" id="GO:0005524">
    <property type="term" value="F:ATP binding"/>
    <property type="evidence" value="ECO:0007669"/>
    <property type="project" value="UniProtKB-UniRule"/>
</dbReference>
<proteinExistence type="predicted"/>
<evidence type="ECO:0000256" key="9">
    <source>
        <dbReference type="ARBA" id="ARBA00023006"/>
    </source>
</evidence>
<evidence type="ECO:0000256" key="1">
    <source>
        <dbReference type="ARBA" id="ARBA00012513"/>
    </source>
</evidence>
<evidence type="ECO:0000313" key="14">
    <source>
        <dbReference type="EMBL" id="GMM52552.1"/>
    </source>
</evidence>
<feature type="region of interest" description="Disordered" evidence="12">
    <location>
        <begin position="521"/>
        <end position="545"/>
    </location>
</feature>
<gene>
    <name evidence="14" type="ORF">DASB73_035150</name>
</gene>
<dbReference type="GO" id="GO:0000422">
    <property type="term" value="P:autophagy of mitochondrion"/>
    <property type="evidence" value="ECO:0007669"/>
    <property type="project" value="TreeGrafter"/>
</dbReference>
<dbReference type="PROSITE" id="PS00107">
    <property type="entry name" value="PROTEIN_KINASE_ATP"/>
    <property type="match status" value="1"/>
</dbReference>
<evidence type="ECO:0000256" key="2">
    <source>
        <dbReference type="ARBA" id="ARBA00018572"/>
    </source>
</evidence>
<keyword evidence="5 11" id="KW-0547">Nucleotide-binding</keyword>
<name>A0AAV5RNP4_STABA</name>
<dbReference type="Proteomes" id="UP001362899">
    <property type="component" value="Unassembled WGS sequence"/>
</dbReference>
<evidence type="ECO:0000256" key="7">
    <source>
        <dbReference type="ARBA" id="ARBA00022840"/>
    </source>
</evidence>
<evidence type="ECO:0000256" key="3">
    <source>
        <dbReference type="ARBA" id="ARBA00019599"/>
    </source>
</evidence>
<evidence type="ECO:0000313" key="15">
    <source>
        <dbReference type="Proteomes" id="UP001362899"/>
    </source>
</evidence>
<protein>
    <recommendedName>
        <fullName evidence="2">Serine/threonine-protein kinase ATG1</fullName>
        <ecNumber evidence="1">2.7.11.1</ecNumber>
    </recommendedName>
    <alternativeName>
        <fullName evidence="10">Autophagy-related protein 1</fullName>
    </alternativeName>
    <alternativeName>
        <fullName evidence="3">Serine/threonine-protein kinase atg1</fullName>
    </alternativeName>
</protein>
<dbReference type="InterPro" id="IPR017441">
    <property type="entry name" value="Protein_kinase_ATP_BS"/>
</dbReference>
<dbReference type="EMBL" id="BTGC01000008">
    <property type="protein sequence ID" value="GMM52552.1"/>
    <property type="molecule type" value="Genomic_DNA"/>
</dbReference>
<feature type="domain" description="Protein kinase" evidence="13">
    <location>
        <begin position="71"/>
        <end position="372"/>
    </location>
</feature>
<dbReference type="PANTHER" id="PTHR24348">
    <property type="entry name" value="SERINE/THREONINE-PROTEIN KINASE UNC-51-RELATED"/>
    <property type="match status" value="1"/>
</dbReference>
<evidence type="ECO:0000256" key="10">
    <source>
        <dbReference type="ARBA" id="ARBA00030237"/>
    </source>
</evidence>
<sequence>MSRETSDDSASSLKYRDILEANTAAANLVPATIDSDESSENERVSKKSHIKPEPVEGDKASKNTSEGVSKFVTNKRIGMGSFATVYRGIWYNDHSSASGVTVAVKIVTKAQLQRDKRILDNFESEMAIMKQLKHPHVVELVDVVQSSYDFNLIMEFCSLGDLSKFIRSRDGKSRKNRYIVDTFSRYPSPANGGLNSALIKHLLVQLASSVAFLRSNNLIHRDIKPHNLLLSPPLASLKQAKEHGIVGNWSLPVLKLADFGFARVLPTASMAETLCGSPLYMAPEILNYEKYDAKVDLWSIGAVVYEMAVGKPPFSATNYIELSRKIEAAKDKISYPYEIDPDLKKVIDALLVRDPLKRINFAEFFDITDSFKAQVSLEDSDSDINRIDNAVSDISHELNDILDNTPSGSANFAKEPSQAASETKRSNGSSTENIAEAKSRQSSHSSRSDGRSNHFSHLVSRAHHRVTSSNNEFAVESASPSPESSLYGSKIDQLRKKSQGSEQENEYVFIEKRNVEVNSLADDFQHPQSSRRRSTNPESKGGRRRLSSILYGASPTNAMAQALLRSSARLFNSKTDSKDAGSKASMQTDEKSINDELEQLGTIGKVVTAFADWKFSQVSLKNDMESNEYDERSLSPLTSTAPQIIASTSPAPKVDDMKLAYINSQILLLSEALSLHLKALGILGKSMQRLSSWWEARLSQADVKTVPSGINALVQWIREKFNECVERADVERTKISRLTEEYNLPQPVVNVERLLFDRALELSRNAAEMEMSMGLSSSQVSIPASISASIYTTASGISYSGIPGTRSDQAECLSMCQLNYGTSLWLLKAFAEPEQPGDTLSDDDHTLVQTLMTKIARRLENIRQRSVLSSTTSLNQTFSDNLNSAMSDSSAVFHIDDLNSTFEAKHDVR</sequence>
<evidence type="ECO:0000259" key="13">
    <source>
        <dbReference type="PROSITE" id="PS50011"/>
    </source>
</evidence>
<dbReference type="AlphaFoldDB" id="A0AAV5RNP4"/>
<dbReference type="EC" id="2.7.11.1" evidence="1"/>
<evidence type="ECO:0000256" key="6">
    <source>
        <dbReference type="ARBA" id="ARBA00022777"/>
    </source>
</evidence>
<dbReference type="GO" id="GO:0042594">
    <property type="term" value="P:response to starvation"/>
    <property type="evidence" value="ECO:0007669"/>
    <property type="project" value="TreeGrafter"/>
</dbReference>
<dbReference type="InterPro" id="IPR011009">
    <property type="entry name" value="Kinase-like_dom_sf"/>
</dbReference>
<keyword evidence="9" id="KW-0072">Autophagy</keyword>
<dbReference type="PROSITE" id="PS50011">
    <property type="entry name" value="PROTEIN_KINASE_DOM"/>
    <property type="match status" value="1"/>
</dbReference>
<dbReference type="GO" id="GO:0005776">
    <property type="term" value="C:autophagosome"/>
    <property type="evidence" value="ECO:0007669"/>
    <property type="project" value="TreeGrafter"/>
</dbReference>
<dbReference type="GO" id="GO:0034727">
    <property type="term" value="P:piecemeal microautophagy of the nucleus"/>
    <property type="evidence" value="ECO:0007669"/>
    <property type="project" value="TreeGrafter"/>
</dbReference>
<dbReference type="GO" id="GO:0004674">
    <property type="term" value="F:protein serine/threonine kinase activity"/>
    <property type="evidence" value="ECO:0007669"/>
    <property type="project" value="UniProtKB-KW"/>
</dbReference>
<reference evidence="14 15" key="1">
    <citation type="journal article" date="2023" name="Elife">
        <title>Identification of key yeast species and microbe-microbe interactions impacting larval growth of Drosophila in the wild.</title>
        <authorList>
            <person name="Mure A."/>
            <person name="Sugiura Y."/>
            <person name="Maeda R."/>
            <person name="Honda K."/>
            <person name="Sakurai N."/>
            <person name="Takahashi Y."/>
            <person name="Watada M."/>
            <person name="Katoh T."/>
            <person name="Gotoh A."/>
            <person name="Gotoh Y."/>
            <person name="Taniguchi I."/>
            <person name="Nakamura K."/>
            <person name="Hayashi T."/>
            <person name="Katayama T."/>
            <person name="Uemura T."/>
            <person name="Hattori Y."/>
        </authorList>
    </citation>
    <scope>NUCLEOTIDE SEQUENCE [LARGE SCALE GENOMIC DNA]</scope>
    <source>
        <strain evidence="14 15">SB-73</strain>
    </source>
</reference>
<organism evidence="14 15">
    <name type="scientific">Starmerella bacillaris</name>
    <name type="common">Yeast</name>
    <name type="synonym">Candida zemplinina</name>
    <dbReference type="NCBI Taxonomy" id="1247836"/>
    <lineage>
        <taxon>Eukaryota</taxon>
        <taxon>Fungi</taxon>
        <taxon>Dikarya</taxon>
        <taxon>Ascomycota</taxon>
        <taxon>Saccharomycotina</taxon>
        <taxon>Dipodascomycetes</taxon>
        <taxon>Dipodascales</taxon>
        <taxon>Trichomonascaceae</taxon>
        <taxon>Starmerella</taxon>
    </lineage>
</organism>
<evidence type="ECO:0000256" key="5">
    <source>
        <dbReference type="ARBA" id="ARBA00022741"/>
    </source>
</evidence>
<keyword evidence="4" id="KW-0808">Transferase</keyword>
<keyword evidence="7 11" id="KW-0067">ATP-binding</keyword>
<dbReference type="GO" id="GO:0061709">
    <property type="term" value="P:reticulophagy"/>
    <property type="evidence" value="ECO:0007669"/>
    <property type="project" value="TreeGrafter"/>
</dbReference>
<dbReference type="InterPro" id="IPR008271">
    <property type="entry name" value="Ser/Thr_kinase_AS"/>
</dbReference>
<feature type="compositionally biased region" description="Low complexity" evidence="12">
    <location>
        <begin position="474"/>
        <end position="485"/>
    </location>
</feature>
<dbReference type="PANTHER" id="PTHR24348:SF22">
    <property type="entry name" value="NON-SPECIFIC SERINE_THREONINE PROTEIN KINASE"/>
    <property type="match status" value="1"/>
</dbReference>
<dbReference type="Pfam" id="PF00069">
    <property type="entry name" value="Pkinase"/>
    <property type="match status" value="1"/>
</dbReference>
<feature type="compositionally biased region" description="Polar residues" evidence="12">
    <location>
        <begin position="418"/>
        <end position="433"/>
    </location>
</feature>
<dbReference type="SUPFAM" id="SSF56112">
    <property type="entry name" value="Protein kinase-like (PK-like)"/>
    <property type="match status" value="1"/>
</dbReference>
<keyword evidence="8" id="KW-0813">Transport</keyword>
<feature type="region of interest" description="Disordered" evidence="12">
    <location>
        <begin position="29"/>
        <end position="67"/>
    </location>
</feature>
<dbReference type="GO" id="GO:0015031">
    <property type="term" value="P:protein transport"/>
    <property type="evidence" value="ECO:0007669"/>
    <property type="project" value="UniProtKB-KW"/>
</dbReference>